<name>A0AAV3RG36_LITER</name>
<dbReference type="NCBIfam" id="TIGR01615">
    <property type="entry name" value="A_thal_3542"/>
    <property type="match status" value="1"/>
</dbReference>
<dbReference type="AlphaFoldDB" id="A0AAV3RG36"/>
<organism evidence="1 2">
    <name type="scientific">Lithospermum erythrorhizon</name>
    <name type="common">Purple gromwell</name>
    <name type="synonym">Lithospermum officinale var. erythrorhizon</name>
    <dbReference type="NCBI Taxonomy" id="34254"/>
    <lineage>
        <taxon>Eukaryota</taxon>
        <taxon>Viridiplantae</taxon>
        <taxon>Streptophyta</taxon>
        <taxon>Embryophyta</taxon>
        <taxon>Tracheophyta</taxon>
        <taxon>Spermatophyta</taxon>
        <taxon>Magnoliopsida</taxon>
        <taxon>eudicotyledons</taxon>
        <taxon>Gunneridae</taxon>
        <taxon>Pentapetalae</taxon>
        <taxon>asterids</taxon>
        <taxon>lamiids</taxon>
        <taxon>Boraginales</taxon>
        <taxon>Boraginaceae</taxon>
        <taxon>Boraginoideae</taxon>
        <taxon>Lithospermeae</taxon>
        <taxon>Lithospermum</taxon>
    </lineage>
</organism>
<evidence type="ECO:0000313" key="2">
    <source>
        <dbReference type="Proteomes" id="UP001454036"/>
    </source>
</evidence>
<dbReference type="PANTHER" id="PTHR31579:SF14">
    <property type="entry name" value="RNA POLYMERASE SUBUNIT BETA-BETA PROTEIN, PUTATIVE (DUF506)-RELATED"/>
    <property type="match status" value="1"/>
</dbReference>
<gene>
    <name evidence="1" type="ORF">LIER_41902</name>
</gene>
<sequence>MPFEVKITPVEFNASGEPARYEMLVKTATRFGFKRLFERQFNKAPWLEKVAGNQEQCGSVKKDGLEGFEPSSVCLSNMVQNFMEDSNEKQMCGRNGCKCVAGKYVDSSDDEFDSCSCFGESNHLSADACENLKSLVPCQSVVERNLLADIARIVDQMKITKQKDDVCLNIVMDGLLALGYNASICKSHWEKSSTCPAGEYEYVDVVIGGERLIVDIDFRSEFEIARATKTYKSILQTLPVIFVGKSDRLQRIISMVMEAAKQSLKKKGMPFPPWRKAEYVKAKWLSAYTRRTRGETTQQSLNPNVKFPEESLILKEVPSLESNLLISNSFDKNGQHKMVQPESKFKNLQSGVKKIGGLTCIINDNP</sequence>
<dbReference type="Proteomes" id="UP001454036">
    <property type="component" value="Unassembled WGS sequence"/>
</dbReference>
<dbReference type="Pfam" id="PF04720">
    <property type="entry name" value="PDDEXK_6"/>
    <property type="match status" value="1"/>
</dbReference>
<evidence type="ECO:0000313" key="1">
    <source>
        <dbReference type="EMBL" id="GAA0175357.1"/>
    </source>
</evidence>
<dbReference type="InterPro" id="IPR006502">
    <property type="entry name" value="PDDEXK-like"/>
</dbReference>
<proteinExistence type="predicted"/>
<comment type="caution">
    <text evidence="1">The sequence shown here is derived from an EMBL/GenBank/DDBJ whole genome shotgun (WGS) entry which is preliminary data.</text>
</comment>
<accession>A0AAV3RG36</accession>
<dbReference type="PANTHER" id="PTHR31579">
    <property type="entry name" value="OS03G0796600 PROTEIN"/>
    <property type="match status" value="1"/>
</dbReference>
<keyword evidence="2" id="KW-1185">Reference proteome</keyword>
<protein>
    <submittedName>
        <fullName evidence="1">Uncharacterized protein</fullName>
    </submittedName>
</protein>
<dbReference type="EMBL" id="BAABME010027299">
    <property type="protein sequence ID" value="GAA0175357.1"/>
    <property type="molecule type" value="Genomic_DNA"/>
</dbReference>
<reference evidence="1 2" key="1">
    <citation type="submission" date="2024-01" db="EMBL/GenBank/DDBJ databases">
        <title>The complete chloroplast genome sequence of Lithospermum erythrorhizon: insights into the phylogenetic relationship among Boraginaceae species and the maternal lineages of purple gromwells.</title>
        <authorList>
            <person name="Okada T."/>
            <person name="Watanabe K."/>
        </authorList>
    </citation>
    <scope>NUCLEOTIDE SEQUENCE [LARGE SCALE GENOMIC DNA]</scope>
</reference>